<protein>
    <recommendedName>
        <fullName evidence="3">DUF4365 domain-containing protein</fullName>
    </recommendedName>
</protein>
<sequence>MARLKTHLKAEGAEFLVLGQLLLHRIPSYKTYTNMPGYDLVATHPENNTSARIQVKADGGQGPAAFLSIVLIVIL</sequence>
<accession>A0ABV7M5C7</accession>
<evidence type="ECO:0000313" key="1">
    <source>
        <dbReference type="EMBL" id="MFC3294049.1"/>
    </source>
</evidence>
<name>A0ABV7M5C7_9GAMM</name>
<evidence type="ECO:0008006" key="3">
    <source>
        <dbReference type="Google" id="ProtNLM"/>
    </source>
</evidence>
<proteinExistence type="predicted"/>
<dbReference type="RefSeq" id="WP_211213453.1">
    <property type="nucleotide sequence ID" value="NZ_BMXD01000015.1"/>
</dbReference>
<reference evidence="2" key="1">
    <citation type="journal article" date="2019" name="Int. J. Syst. Evol. Microbiol.">
        <title>The Global Catalogue of Microorganisms (GCM) 10K type strain sequencing project: providing services to taxonomists for standard genome sequencing and annotation.</title>
        <authorList>
            <consortium name="The Broad Institute Genomics Platform"/>
            <consortium name="The Broad Institute Genome Sequencing Center for Infectious Disease"/>
            <person name="Wu L."/>
            <person name="Ma J."/>
        </authorList>
    </citation>
    <scope>NUCLEOTIDE SEQUENCE [LARGE SCALE GENOMIC DNA]</scope>
    <source>
        <strain evidence="2">KCTC 12847</strain>
    </source>
</reference>
<dbReference type="EMBL" id="JBHRUH010000039">
    <property type="protein sequence ID" value="MFC3294049.1"/>
    <property type="molecule type" value="Genomic_DNA"/>
</dbReference>
<evidence type="ECO:0000313" key="2">
    <source>
        <dbReference type="Proteomes" id="UP001595640"/>
    </source>
</evidence>
<gene>
    <name evidence="1" type="ORF">ACFOEI_18555</name>
</gene>
<organism evidence="1 2">
    <name type="scientific">Modicisalibacter luteus</name>
    <dbReference type="NCBI Taxonomy" id="453962"/>
    <lineage>
        <taxon>Bacteria</taxon>
        <taxon>Pseudomonadati</taxon>
        <taxon>Pseudomonadota</taxon>
        <taxon>Gammaproteobacteria</taxon>
        <taxon>Oceanospirillales</taxon>
        <taxon>Halomonadaceae</taxon>
        <taxon>Modicisalibacter</taxon>
    </lineage>
</organism>
<keyword evidence="2" id="KW-1185">Reference proteome</keyword>
<dbReference type="Proteomes" id="UP001595640">
    <property type="component" value="Unassembled WGS sequence"/>
</dbReference>
<comment type="caution">
    <text evidence="1">The sequence shown here is derived from an EMBL/GenBank/DDBJ whole genome shotgun (WGS) entry which is preliminary data.</text>
</comment>